<gene>
    <name evidence="1" type="ORF">Lull_014</name>
</gene>
<accession>A0A291LB22</accession>
<keyword evidence="2" id="KW-1185">Reference proteome</keyword>
<dbReference type="EMBL" id="MF621978">
    <property type="protein sequence ID" value="ATI16321.1"/>
    <property type="molecule type" value="Genomic_DNA"/>
</dbReference>
<evidence type="ECO:0000313" key="2">
    <source>
        <dbReference type="Proteomes" id="UP000229812"/>
    </source>
</evidence>
<reference evidence="2" key="1">
    <citation type="submission" date="2017-08" db="EMBL/GenBank/DDBJ databases">
        <title>A subgroup of T7-like phages that infect Caulobacter.</title>
        <authorList>
            <person name="Nguyen D."/>
            <person name="Ely B."/>
        </authorList>
    </citation>
    <scope>NUCLEOTIDE SEQUENCE [LARGE SCALE GENOMIC DNA]</scope>
</reference>
<name>A0A291LB22_9CAUD</name>
<proteinExistence type="predicted"/>
<protein>
    <submittedName>
        <fullName evidence="1">Uncharacterized protein</fullName>
    </submittedName>
</protein>
<dbReference type="Proteomes" id="UP000229812">
    <property type="component" value="Segment"/>
</dbReference>
<organism evidence="1 2">
    <name type="scientific">Caulobacter phage Lullwater</name>
    <dbReference type="NCBI Taxonomy" id="2024607"/>
    <lineage>
        <taxon>Viruses</taxon>
        <taxon>Duplodnaviria</taxon>
        <taxon>Heunggongvirae</taxon>
        <taxon>Uroviricota</taxon>
        <taxon>Caudoviricetes</taxon>
        <taxon>Autographivirales</taxon>
        <taxon>Autonotataviridae</taxon>
        <taxon>Lullwatervirus</taxon>
        <taxon>Lullwatervirus lullwater</taxon>
    </lineage>
</organism>
<evidence type="ECO:0000313" key="1">
    <source>
        <dbReference type="EMBL" id="ATI16321.1"/>
    </source>
</evidence>
<sequence length="79" mass="8817">MLGPSVYLPVGVQLLKDIGLNVDPPKGRDPWDYICEDESVTFTDQTDRDILEAHGIVVDCTPVDAFMNRGYGFLLTEED</sequence>